<dbReference type="GO" id="GO:0010181">
    <property type="term" value="F:FMN binding"/>
    <property type="evidence" value="ECO:0007669"/>
    <property type="project" value="InterPro"/>
</dbReference>
<dbReference type="PANTHER" id="PTHR37297:SF1">
    <property type="entry name" value="PROTEIN NRDI"/>
    <property type="match status" value="1"/>
</dbReference>
<dbReference type="AlphaFoldDB" id="A0A809MXX2"/>
<dbReference type="EMBL" id="AP011548">
    <property type="protein sequence ID" value="BAI41248.1"/>
    <property type="molecule type" value="Genomic_DNA"/>
</dbReference>
<proteinExistence type="predicted"/>
<protein>
    <submittedName>
        <fullName evidence="1">Ribonucleotide reductase</fullName>
    </submittedName>
</protein>
<organism evidence="1 2">
    <name type="scientific">Lacticaseibacillus rhamnosus (strain ATCC 53103 / LMG 18243 / GG)</name>
    <name type="common">Lactobacillus rhamnosus</name>
    <dbReference type="NCBI Taxonomy" id="568703"/>
    <lineage>
        <taxon>Bacteria</taxon>
        <taxon>Bacillati</taxon>
        <taxon>Bacillota</taxon>
        <taxon>Bacilli</taxon>
        <taxon>Lactobacillales</taxon>
        <taxon>Lactobacillaceae</taxon>
        <taxon>Lacticaseibacillus</taxon>
    </lineage>
</organism>
<evidence type="ECO:0000313" key="1">
    <source>
        <dbReference type="EMBL" id="BAI41248.1"/>
    </source>
</evidence>
<evidence type="ECO:0000313" key="2">
    <source>
        <dbReference type="Proteomes" id="UP000002067"/>
    </source>
</evidence>
<dbReference type="Gene3D" id="3.40.50.360">
    <property type="match status" value="1"/>
</dbReference>
<dbReference type="InterPro" id="IPR029039">
    <property type="entry name" value="Flavoprotein-like_sf"/>
</dbReference>
<accession>A0A809MXX2</accession>
<sequence length="202" mass="22410">MHQIHFIKKSRGAISDSTATSFSNRLTLTISRIIVIFKTLMKEAGHMTEPIRILFISISGNTRAFAKRLAEYAQTQHDQNPENPAIVLKEISEATQSDGETKPFFVMVPTYLDGGNGIDNGVKELMTNAMGDYLAEGDNAKLCLGIIGSGNRNFNEQYCLTAKRYAKEFDAPFLADYELRGTPSDAKKIYTVLTRVAHTATH</sequence>
<gene>
    <name evidence="1" type="ordered locus">LRHM_0721</name>
</gene>
<dbReference type="InterPro" id="IPR004465">
    <property type="entry name" value="RNR_NrdI"/>
</dbReference>
<dbReference type="Proteomes" id="UP000002067">
    <property type="component" value="Chromosome"/>
</dbReference>
<dbReference type="NCBIfam" id="NF002714">
    <property type="entry name" value="PRK02551.1"/>
    <property type="match status" value="1"/>
</dbReference>
<reference evidence="1 2" key="1">
    <citation type="journal article" date="2009" name="J. Bacteriol.">
        <title>Complete genome sequence of the probiotic Lactobacillus rhamnosus ATCC 53103.</title>
        <authorList>
            <person name="Morita H."/>
            <person name="Toh H."/>
            <person name="Oshima K."/>
            <person name="Murakami M."/>
            <person name="Taylor T.D."/>
            <person name="Igimi S."/>
            <person name="Hattori M."/>
        </authorList>
    </citation>
    <scope>NUCLEOTIDE SEQUENCE [LARGE SCALE GENOMIC DNA]</scope>
    <source>
        <strain evidence="2">ATCC 53103 / LMG 18243 / GG [Tokyo]</strain>
    </source>
</reference>
<dbReference type="PANTHER" id="PTHR37297">
    <property type="entry name" value="PROTEIN NRDI"/>
    <property type="match status" value="1"/>
</dbReference>
<dbReference type="Pfam" id="PF07972">
    <property type="entry name" value="Flavodoxin_NdrI"/>
    <property type="match status" value="1"/>
</dbReference>
<name>A0A809MXX2_LACRG</name>
<dbReference type="KEGG" id="lrg:LRHM_0721"/>
<dbReference type="SUPFAM" id="SSF52218">
    <property type="entry name" value="Flavoproteins"/>
    <property type="match status" value="1"/>
</dbReference>